<organism evidence="1 2">
    <name type="scientific">Capsella rubella</name>
    <dbReference type="NCBI Taxonomy" id="81985"/>
    <lineage>
        <taxon>Eukaryota</taxon>
        <taxon>Viridiplantae</taxon>
        <taxon>Streptophyta</taxon>
        <taxon>Embryophyta</taxon>
        <taxon>Tracheophyta</taxon>
        <taxon>Spermatophyta</taxon>
        <taxon>Magnoliopsida</taxon>
        <taxon>eudicotyledons</taxon>
        <taxon>Gunneridae</taxon>
        <taxon>Pentapetalae</taxon>
        <taxon>rosids</taxon>
        <taxon>malvids</taxon>
        <taxon>Brassicales</taxon>
        <taxon>Brassicaceae</taxon>
        <taxon>Camelineae</taxon>
        <taxon>Capsella</taxon>
    </lineage>
</organism>
<dbReference type="EMBL" id="KB870806">
    <property type="protein sequence ID" value="EOA34864.1"/>
    <property type="molecule type" value="Genomic_DNA"/>
</dbReference>
<name>R0HY91_9BRAS</name>
<keyword evidence="2" id="KW-1185">Reference proteome</keyword>
<dbReference type="Proteomes" id="UP000029121">
    <property type="component" value="Unassembled WGS sequence"/>
</dbReference>
<sequence>MPTKKHDDTPPYDVKLSLLLSNRSSHSTAPHLPLRSSYARTSCLHFLRYVHRSQNQESVNILFFGSERER</sequence>
<accession>R0HY91</accession>
<gene>
    <name evidence="1" type="ORF">CARUB_v10022446mg</name>
</gene>
<proteinExistence type="predicted"/>
<dbReference type="AlphaFoldDB" id="R0HY91"/>
<evidence type="ECO:0000313" key="1">
    <source>
        <dbReference type="EMBL" id="EOA34864.1"/>
    </source>
</evidence>
<protein>
    <submittedName>
        <fullName evidence="1">Uncharacterized protein</fullName>
    </submittedName>
</protein>
<reference evidence="2" key="1">
    <citation type="journal article" date="2013" name="Nat. Genet.">
        <title>The Capsella rubella genome and the genomic consequences of rapid mating system evolution.</title>
        <authorList>
            <person name="Slotte T."/>
            <person name="Hazzouri K.M."/>
            <person name="Agren J.A."/>
            <person name="Koenig D."/>
            <person name="Maumus F."/>
            <person name="Guo Y.L."/>
            <person name="Steige K."/>
            <person name="Platts A.E."/>
            <person name="Escobar J.S."/>
            <person name="Newman L.K."/>
            <person name="Wang W."/>
            <person name="Mandakova T."/>
            <person name="Vello E."/>
            <person name="Smith L.M."/>
            <person name="Henz S.R."/>
            <person name="Steffen J."/>
            <person name="Takuno S."/>
            <person name="Brandvain Y."/>
            <person name="Coop G."/>
            <person name="Andolfatto P."/>
            <person name="Hu T.T."/>
            <person name="Blanchette M."/>
            <person name="Clark R.M."/>
            <person name="Quesneville H."/>
            <person name="Nordborg M."/>
            <person name="Gaut B.S."/>
            <person name="Lysak M.A."/>
            <person name="Jenkins J."/>
            <person name="Grimwood J."/>
            <person name="Chapman J."/>
            <person name="Prochnik S."/>
            <person name="Shu S."/>
            <person name="Rokhsar D."/>
            <person name="Schmutz J."/>
            <person name="Weigel D."/>
            <person name="Wright S.I."/>
        </authorList>
    </citation>
    <scope>NUCLEOTIDE SEQUENCE [LARGE SCALE GENOMIC DNA]</scope>
    <source>
        <strain evidence="2">cv. Monte Gargano</strain>
    </source>
</reference>
<evidence type="ECO:0000313" key="2">
    <source>
        <dbReference type="Proteomes" id="UP000029121"/>
    </source>
</evidence>